<gene>
    <name evidence="10" type="ORF">SCORR_v1c05710</name>
</gene>
<keyword evidence="11" id="KW-1185">Reference proteome</keyword>
<organism evidence="10 11">
    <name type="scientific">Spiroplasma corruscae</name>
    <dbReference type="NCBI Taxonomy" id="216934"/>
    <lineage>
        <taxon>Bacteria</taxon>
        <taxon>Bacillati</taxon>
        <taxon>Mycoplasmatota</taxon>
        <taxon>Mollicutes</taxon>
        <taxon>Entomoplasmatales</taxon>
        <taxon>Spiroplasmataceae</taxon>
        <taxon>Spiroplasma</taxon>
    </lineage>
</organism>
<evidence type="ECO:0000256" key="4">
    <source>
        <dbReference type="ARBA" id="ARBA00022723"/>
    </source>
</evidence>
<dbReference type="InterPro" id="IPR051196">
    <property type="entry name" value="RSAD2/Viperin_antiviral"/>
</dbReference>
<keyword evidence="4" id="KW-0479">Metal-binding</keyword>
<dbReference type="GO" id="GO:0046872">
    <property type="term" value="F:metal ion binding"/>
    <property type="evidence" value="ECO:0007669"/>
    <property type="project" value="UniProtKB-KW"/>
</dbReference>
<evidence type="ECO:0000313" key="10">
    <source>
        <dbReference type="EMBL" id="ASP28343.1"/>
    </source>
</evidence>
<keyword evidence="3" id="KW-0949">S-adenosyl-L-methionine</keyword>
<dbReference type="InterPro" id="IPR013785">
    <property type="entry name" value="Aldolase_TIM"/>
</dbReference>
<dbReference type="GO" id="GO:0051539">
    <property type="term" value="F:4 iron, 4 sulfur cluster binding"/>
    <property type="evidence" value="ECO:0007669"/>
    <property type="project" value="UniProtKB-KW"/>
</dbReference>
<name>A0A222EQ20_9MOLU</name>
<evidence type="ECO:0000259" key="9">
    <source>
        <dbReference type="PROSITE" id="PS51918"/>
    </source>
</evidence>
<dbReference type="OrthoDB" id="308557at2"/>
<reference evidence="10 11" key="1">
    <citation type="submission" date="2017-07" db="EMBL/GenBank/DDBJ databases">
        <title>Complete genome sequence of Spiroplasma corruscae EC-1 (DSM 19793).</title>
        <authorList>
            <person name="Tsai Y.-M."/>
            <person name="Lo W.-S."/>
            <person name="Kuo C.-H."/>
        </authorList>
    </citation>
    <scope>NUCLEOTIDE SEQUENCE [LARGE SCALE GENOMIC DNA]</scope>
    <source>
        <strain evidence="10 11">EC-1</strain>
    </source>
</reference>
<keyword evidence="5" id="KW-0408">Iron</keyword>
<dbReference type="SFLD" id="SFLDS00029">
    <property type="entry name" value="Radical_SAM"/>
    <property type="match status" value="1"/>
</dbReference>
<dbReference type="GO" id="GO:0051607">
    <property type="term" value="P:defense response to virus"/>
    <property type="evidence" value="ECO:0007669"/>
    <property type="project" value="UniProtKB-KW"/>
</dbReference>
<evidence type="ECO:0000256" key="1">
    <source>
        <dbReference type="ARBA" id="ARBA00001966"/>
    </source>
</evidence>
<dbReference type="InterPro" id="IPR007197">
    <property type="entry name" value="rSAM"/>
</dbReference>
<evidence type="ECO:0000313" key="11">
    <source>
        <dbReference type="Proteomes" id="UP000203229"/>
    </source>
</evidence>
<evidence type="ECO:0000256" key="2">
    <source>
        <dbReference type="ARBA" id="ARBA00022485"/>
    </source>
</evidence>
<dbReference type="EMBL" id="CP022535">
    <property type="protein sequence ID" value="ASP28343.1"/>
    <property type="molecule type" value="Genomic_DNA"/>
</dbReference>
<keyword evidence="2" id="KW-0004">4Fe-4S</keyword>
<dbReference type="NCBIfam" id="NF038283">
    <property type="entry name" value="viperin_w_prok"/>
    <property type="match status" value="1"/>
</dbReference>
<dbReference type="Gene3D" id="3.20.20.70">
    <property type="entry name" value="Aldolase class I"/>
    <property type="match status" value="1"/>
</dbReference>
<dbReference type="SUPFAM" id="SSF102114">
    <property type="entry name" value="Radical SAM enzymes"/>
    <property type="match status" value="1"/>
</dbReference>
<dbReference type="GO" id="GO:0003824">
    <property type="term" value="F:catalytic activity"/>
    <property type="evidence" value="ECO:0007669"/>
    <property type="project" value="InterPro"/>
</dbReference>
<dbReference type="RefSeq" id="WP_157705370.1">
    <property type="nucleotide sequence ID" value="NZ_CP022535.1"/>
</dbReference>
<dbReference type="AlphaFoldDB" id="A0A222EQ20"/>
<sequence>MNYTLEELKKLKVNFHFNMFCNMRCNFCFYAVEVAKAKKVVNKLDDWIKIVEKLNVFKAINFAGGEPTLYWDELKSISKRSKEVGLKTSLITNGSLISKKEESDVLEVLRNFDTVGLSMDSSLISNNENSGRAIGGKSSLTKNDYKLIAERIKKAGCIFKINSVIHSQNYQEKLIDFIKELGPKRWKLMQVTDVKQPEFINYKITKAKFEYFIKNNSLDKPNNQFSTSIEDEETVFTSYVMIDGEGIFYDSNWATRKDAISLLEENVDLLKEFNKCGFNLKSQLERYRKEI</sequence>
<dbReference type="PANTHER" id="PTHR21339">
    <property type="entry name" value="RADICAL S-ADENOSYL METHIONINE DOMAIN-CONTAINING PROTEIN 2"/>
    <property type="match status" value="1"/>
</dbReference>
<proteinExistence type="predicted"/>
<feature type="domain" description="Radical SAM core" evidence="9">
    <location>
        <begin position="5"/>
        <end position="222"/>
    </location>
</feature>
<evidence type="ECO:0000256" key="7">
    <source>
        <dbReference type="ARBA" id="ARBA00023118"/>
    </source>
</evidence>
<dbReference type="InterPro" id="IPR058240">
    <property type="entry name" value="rSAM_sf"/>
</dbReference>
<dbReference type="Proteomes" id="UP000203229">
    <property type="component" value="Chromosome"/>
</dbReference>
<dbReference type="CDD" id="cd01335">
    <property type="entry name" value="Radical_SAM"/>
    <property type="match status" value="1"/>
</dbReference>
<evidence type="ECO:0000256" key="3">
    <source>
        <dbReference type="ARBA" id="ARBA00022691"/>
    </source>
</evidence>
<dbReference type="PROSITE" id="PS51918">
    <property type="entry name" value="RADICAL_SAM"/>
    <property type="match status" value="1"/>
</dbReference>
<comment type="cofactor">
    <cofactor evidence="1">
        <name>[4Fe-4S] cluster</name>
        <dbReference type="ChEBI" id="CHEBI:49883"/>
    </cofactor>
</comment>
<dbReference type="SFLD" id="SFLDG01067">
    <property type="entry name" value="SPASM/twitch_domain_containing"/>
    <property type="match status" value="1"/>
</dbReference>
<keyword evidence="7" id="KW-0051">Antiviral defense</keyword>
<dbReference type="KEGG" id="scou:SCORR_v1c05710"/>
<evidence type="ECO:0000256" key="5">
    <source>
        <dbReference type="ARBA" id="ARBA00023004"/>
    </source>
</evidence>
<dbReference type="Pfam" id="PF04055">
    <property type="entry name" value="Radical_SAM"/>
    <property type="match status" value="1"/>
</dbReference>
<dbReference type="PANTHER" id="PTHR21339:SF0">
    <property type="entry name" value="S-ADENOSYLMETHIONINE-DEPENDENT NUCLEOTIDE DEHYDRATASE RSAD2"/>
    <property type="match status" value="1"/>
</dbReference>
<keyword evidence="6" id="KW-0411">Iron-sulfur</keyword>
<protein>
    <recommendedName>
        <fullName evidence="8">S-adenosylmethionine-dependent nucleotide dehydratase</fullName>
    </recommendedName>
</protein>
<accession>A0A222EQ20</accession>
<evidence type="ECO:0000256" key="6">
    <source>
        <dbReference type="ARBA" id="ARBA00023014"/>
    </source>
</evidence>
<evidence type="ECO:0000256" key="8">
    <source>
        <dbReference type="ARBA" id="ARBA00039667"/>
    </source>
</evidence>